<dbReference type="Proteomes" id="UP001312865">
    <property type="component" value="Unassembled WGS sequence"/>
</dbReference>
<gene>
    <name evidence="1" type="ORF">WAK64_21765</name>
</gene>
<name>A0ABU8HKR5_9BACI</name>
<evidence type="ECO:0000313" key="2">
    <source>
        <dbReference type="Proteomes" id="UP001312865"/>
    </source>
</evidence>
<reference evidence="1 2" key="1">
    <citation type="journal article" date="2018" name="J. Microbiol.">
        <title>Bacillus spongiae sp. nov., isolated from sponge of Jeju Island.</title>
        <authorList>
            <person name="Lee G.E."/>
            <person name="Im W.T."/>
            <person name="Park J.S."/>
        </authorList>
    </citation>
    <scope>NUCLEOTIDE SEQUENCE [LARGE SCALE GENOMIC DNA]</scope>
    <source>
        <strain evidence="1 2">135PIL107-10</strain>
    </source>
</reference>
<proteinExistence type="predicted"/>
<accession>A0ABU8HKR5</accession>
<evidence type="ECO:0008006" key="3">
    <source>
        <dbReference type="Google" id="ProtNLM"/>
    </source>
</evidence>
<dbReference type="RefSeq" id="WP_336589071.1">
    <property type="nucleotide sequence ID" value="NZ_JBBAXC010000033.1"/>
</dbReference>
<evidence type="ECO:0000313" key="1">
    <source>
        <dbReference type="EMBL" id="MEI5909628.1"/>
    </source>
</evidence>
<protein>
    <recommendedName>
        <fullName evidence="3">SMI1/KNR4 family protein</fullName>
    </recommendedName>
</protein>
<sequence length="177" mass="20741">MNINSIELLDINNSIIDKFKQTIISTHVNGGIIIKCFKINNKNLLSPYLCEEHERYFNNFFTSKDIKQAIPELKIEDELVCKTDFERISPFLLDGDFGDTIYHGGAYESFPGTPKEAKNLGEELCQFIFGDRILDILPYRSYNPWSTWFYDVAWDCTWFLIDKELKRIWLICVTDTD</sequence>
<comment type="caution">
    <text evidence="1">The sequence shown here is derived from an EMBL/GenBank/DDBJ whole genome shotgun (WGS) entry which is preliminary data.</text>
</comment>
<keyword evidence="2" id="KW-1185">Reference proteome</keyword>
<organism evidence="1 2">
    <name type="scientific">Bacillus spongiae</name>
    <dbReference type="NCBI Taxonomy" id="2683610"/>
    <lineage>
        <taxon>Bacteria</taxon>
        <taxon>Bacillati</taxon>
        <taxon>Bacillota</taxon>
        <taxon>Bacilli</taxon>
        <taxon>Bacillales</taxon>
        <taxon>Bacillaceae</taxon>
        <taxon>Bacillus</taxon>
    </lineage>
</organism>
<dbReference type="EMBL" id="JBBAXC010000033">
    <property type="protein sequence ID" value="MEI5909628.1"/>
    <property type="molecule type" value="Genomic_DNA"/>
</dbReference>